<gene>
    <name evidence="1" type="ORF">ABUE31_08855</name>
</gene>
<accession>A0ABV3QYF3</accession>
<dbReference type="RefSeq" id="WP_367723600.1">
    <property type="nucleotide sequence ID" value="NZ_JBFOCI010000002.1"/>
</dbReference>
<dbReference type="Gene3D" id="1.10.4080.10">
    <property type="entry name" value="ADP-ribosylation/Crystallin J1"/>
    <property type="match status" value="1"/>
</dbReference>
<dbReference type="PANTHER" id="PTHR16222:SF12">
    <property type="entry name" value="ADP-RIBOSYLGLYCOHYDROLASE-RELATED"/>
    <property type="match status" value="1"/>
</dbReference>
<protein>
    <submittedName>
        <fullName evidence="1">ADP-ribosylglycohydrolase family protein</fullName>
    </submittedName>
</protein>
<dbReference type="InterPro" id="IPR005502">
    <property type="entry name" value="Ribosyl_crysJ1"/>
</dbReference>
<name>A0ABV3QYF3_9HYPH</name>
<dbReference type="Pfam" id="PF03747">
    <property type="entry name" value="ADP_ribosyl_GH"/>
    <property type="match status" value="1"/>
</dbReference>
<evidence type="ECO:0000313" key="2">
    <source>
        <dbReference type="Proteomes" id="UP001556196"/>
    </source>
</evidence>
<dbReference type="InterPro" id="IPR050792">
    <property type="entry name" value="ADP-ribosylglycohydrolase"/>
</dbReference>
<evidence type="ECO:0000313" key="1">
    <source>
        <dbReference type="EMBL" id="MEW9806089.1"/>
    </source>
</evidence>
<sequence>MAIDRATAALLGGALGDALGMPTQLLTPEEIDRTYGFVDRFVAPSDDHPVSRGLPAGAITDDTEQTLLLGRVLLESGAVFDHRRWVDALVSWEREVKARGSYDLLGPSTKRALDAINAGASPEDAGRGGDTNGAAMRIAPVGIVMPFEPLEALVAKVAETCSATHNTPIAIATASAVAAAVSCGVAGGNWREAVDCAEHAALRGANLGDGSARADVARLIRDARDLVRGRPEAEAIPLIVERIGTGVAAAESVPAAFAVLELAAGDPWRAAVVGANLGGDTDTIGAIAAGMAGACAGMASLPAGRIAELKGLDVEAVRLLAAELVAARFDRPDGRVAA</sequence>
<reference evidence="1 2" key="1">
    <citation type="submission" date="2024-06" db="EMBL/GenBank/DDBJ databases">
        <authorList>
            <person name="Tuo L."/>
        </authorList>
    </citation>
    <scope>NUCLEOTIDE SEQUENCE [LARGE SCALE GENOMIC DNA]</scope>
    <source>
        <strain evidence="1 2">ZMM04-5</strain>
    </source>
</reference>
<dbReference type="InterPro" id="IPR036705">
    <property type="entry name" value="Ribosyl_crysJ1_sf"/>
</dbReference>
<keyword evidence="2" id="KW-1185">Reference proteome</keyword>
<dbReference type="PANTHER" id="PTHR16222">
    <property type="entry name" value="ADP-RIBOSYLGLYCOHYDROLASE"/>
    <property type="match status" value="1"/>
</dbReference>
<comment type="caution">
    <text evidence="1">The sequence shown here is derived from an EMBL/GenBank/DDBJ whole genome shotgun (WGS) entry which is preliminary data.</text>
</comment>
<dbReference type="SUPFAM" id="SSF101478">
    <property type="entry name" value="ADP-ribosylglycohydrolase"/>
    <property type="match status" value="1"/>
</dbReference>
<dbReference type="Proteomes" id="UP001556196">
    <property type="component" value="Unassembled WGS sequence"/>
</dbReference>
<dbReference type="EMBL" id="JBFOCI010000002">
    <property type="protein sequence ID" value="MEW9806089.1"/>
    <property type="molecule type" value="Genomic_DNA"/>
</dbReference>
<proteinExistence type="predicted"/>
<organism evidence="1 2">
    <name type="scientific">Mesorhizobium marinum</name>
    <dbReference type="NCBI Taxonomy" id="3228790"/>
    <lineage>
        <taxon>Bacteria</taxon>
        <taxon>Pseudomonadati</taxon>
        <taxon>Pseudomonadota</taxon>
        <taxon>Alphaproteobacteria</taxon>
        <taxon>Hyphomicrobiales</taxon>
        <taxon>Phyllobacteriaceae</taxon>
        <taxon>Mesorhizobium</taxon>
    </lineage>
</organism>